<comment type="caution">
    <text evidence="5">The sequence shown here is derived from an EMBL/GenBank/DDBJ whole genome shotgun (WGS) entry which is preliminary data.</text>
</comment>
<dbReference type="PATRIC" id="fig|766147.3.peg.4892"/>
<evidence type="ECO:0008006" key="7">
    <source>
        <dbReference type="Google" id="ProtNLM"/>
    </source>
</evidence>
<evidence type="ECO:0000313" key="6">
    <source>
        <dbReference type="Proteomes" id="UP000004520"/>
    </source>
</evidence>
<name>F5P3E2_SHIFL</name>
<dbReference type="GO" id="GO:0009306">
    <property type="term" value="P:protein secretion"/>
    <property type="evidence" value="ECO:0007669"/>
    <property type="project" value="TreeGrafter"/>
</dbReference>
<sequence length="131" mass="14367">MEKISLGVVIVILLLLGSVAFLVGTTSGLHLVFKAADRWVPGLDIGKVTGGWRDLTLSDVRYEQLGVAVKAGNLHLAVGLECLWNSSVCINDLALKDIQVNIDSKKCLLLNRLKKRKIAVRWISPRRIPSP</sequence>
<accession>F5P3E2</accession>
<organism evidence="5 6">
    <name type="scientific">Shigella flexneri K-227</name>
    <dbReference type="NCBI Taxonomy" id="766147"/>
    <lineage>
        <taxon>Bacteria</taxon>
        <taxon>Pseudomonadati</taxon>
        <taxon>Pseudomonadota</taxon>
        <taxon>Gammaproteobacteria</taxon>
        <taxon>Enterobacterales</taxon>
        <taxon>Enterobacteriaceae</taxon>
        <taxon>Shigella</taxon>
    </lineage>
</organism>
<keyword evidence="3" id="KW-1133">Transmembrane helix</keyword>
<dbReference type="EMBL" id="AFGY01000066">
    <property type="protein sequence ID" value="EGK31979.1"/>
    <property type="molecule type" value="Genomic_DNA"/>
</dbReference>
<dbReference type="PANTHER" id="PTHR36985">
    <property type="entry name" value="TRANSLOCATION AND ASSEMBLY MODULE SUBUNIT TAMB"/>
    <property type="match status" value="1"/>
</dbReference>
<keyword evidence="4" id="KW-0472">Membrane</keyword>
<keyword evidence="2" id="KW-0812">Transmembrane</keyword>
<dbReference type="Proteomes" id="UP000004520">
    <property type="component" value="Unassembled WGS sequence"/>
</dbReference>
<evidence type="ECO:0000256" key="3">
    <source>
        <dbReference type="ARBA" id="ARBA00022989"/>
    </source>
</evidence>
<dbReference type="GO" id="GO:0005886">
    <property type="term" value="C:plasma membrane"/>
    <property type="evidence" value="ECO:0007669"/>
    <property type="project" value="TreeGrafter"/>
</dbReference>
<evidence type="ECO:0000256" key="4">
    <source>
        <dbReference type="ARBA" id="ARBA00023136"/>
    </source>
</evidence>
<evidence type="ECO:0000256" key="2">
    <source>
        <dbReference type="ARBA" id="ARBA00022692"/>
    </source>
</evidence>
<gene>
    <name evidence="5" type="ORF">SFK227_5034</name>
</gene>
<dbReference type="AlphaFoldDB" id="F5P3E2"/>
<proteinExistence type="predicted"/>
<evidence type="ECO:0000313" key="5">
    <source>
        <dbReference type="EMBL" id="EGK31979.1"/>
    </source>
</evidence>
<evidence type="ECO:0000256" key="1">
    <source>
        <dbReference type="ARBA" id="ARBA00004167"/>
    </source>
</evidence>
<protein>
    <recommendedName>
        <fullName evidence="7">Translocation and assembly module for autotransporter export, inner membrane subunit</fullName>
    </recommendedName>
</protein>
<reference evidence="5 6" key="1">
    <citation type="submission" date="2011-04" db="EMBL/GenBank/DDBJ databases">
        <authorList>
            <person name="Rasko D."/>
            <person name="Redman J."/>
            <person name="Daugherty S.C."/>
            <person name="Tallon L."/>
            <person name="Sadzewicz L."/>
            <person name="Jones K."/>
            <person name="Santana-Cruz I."/>
            <person name="Liu X."/>
        </authorList>
    </citation>
    <scope>NUCLEOTIDE SEQUENCE [LARGE SCALE GENOMIC DNA]</scope>
    <source>
        <strain evidence="5 6">K-227</strain>
    </source>
</reference>
<dbReference type="PANTHER" id="PTHR36985:SF1">
    <property type="entry name" value="TRANSLOCATION AND ASSEMBLY MODULE SUBUNIT TAMB"/>
    <property type="match status" value="1"/>
</dbReference>
<dbReference type="GO" id="GO:0097347">
    <property type="term" value="C:TAM protein secretion complex"/>
    <property type="evidence" value="ECO:0007669"/>
    <property type="project" value="TreeGrafter"/>
</dbReference>
<comment type="subcellular location">
    <subcellularLocation>
        <location evidence="1">Membrane</location>
        <topology evidence="1">Single-pass membrane protein</topology>
    </subcellularLocation>
</comment>